<evidence type="ECO:0000256" key="4">
    <source>
        <dbReference type="ARBA" id="ARBA00022692"/>
    </source>
</evidence>
<evidence type="ECO:0000313" key="10">
    <source>
        <dbReference type="Proteomes" id="UP000824229"/>
    </source>
</evidence>
<feature type="transmembrane region" description="Helical" evidence="7">
    <location>
        <begin position="221"/>
        <end position="239"/>
    </location>
</feature>
<keyword evidence="5 7" id="KW-1133">Transmembrane helix</keyword>
<evidence type="ECO:0000256" key="6">
    <source>
        <dbReference type="ARBA" id="ARBA00023136"/>
    </source>
</evidence>
<feature type="transmembrane region" description="Helical" evidence="7">
    <location>
        <begin position="128"/>
        <end position="149"/>
    </location>
</feature>
<evidence type="ECO:0000256" key="1">
    <source>
        <dbReference type="ARBA" id="ARBA00004651"/>
    </source>
</evidence>
<reference evidence="9" key="1">
    <citation type="journal article" date="2021" name="PeerJ">
        <title>Extensive microbial diversity within the chicken gut microbiome revealed by metagenomics and culture.</title>
        <authorList>
            <person name="Gilroy R."/>
            <person name="Ravi A."/>
            <person name="Getino M."/>
            <person name="Pursley I."/>
            <person name="Horton D.L."/>
            <person name="Alikhan N.F."/>
            <person name="Baker D."/>
            <person name="Gharbi K."/>
            <person name="Hall N."/>
            <person name="Watson M."/>
            <person name="Adriaenssens E.M."/>
            <person name="Foster-Nyarko E."/>
            <person name="Jarju S."/>
            <person name="Secka A."/>
            <person name="Antonio M."/>
            <person name="Oren A."/>
            <person name="Chaudhuri R.R."/>
            <person name="La Ragione R."/>
            <person name="Hildebrand F."/>
            <person name="Pallen M.J."/>
        </authorList>
    </citation>
    <scope>NUCLEOTIDE SEQUENCE</scope>
    <source>
        <strain evidence="9">B5-657</strain>
    </source>
</reference>
<accession>A0A9E2NJI7</accession>
<dbReference type="PANTHER" id="PTHR40074">
    <property type="entry name" value="O-ACETYLTRANSFERASE WECH"/>
    <property type="match status" value="1"/>
</dbReference>
<feature type="transmembrane region" description="Helical" evidence="7">
    <location>
        <begin position="320"/>
        <end position="341"/>
    </location>
</feature>
<evidence type="ECO:0000313" key="9">
    <source>
        <dbReference type="EMBL" id="MBU3803135.1"/>
    </source>
</evidence>
<keyword evidence="6 7" id="KW-0472">Membrane</keyword>
<evidence type="ECO:0000256" key="2">
    <source>
        <dbReference type="ARBA" id="ARBA00007400"/>
    </source>
</evidence>
<keyword evidence="9" id="KW-0012">Acyltransferase</keyword>
<dbReference type="GO" id="GO:0009246">
    <property type="term" value="P:enterobacterial common antigen biosynthetic process"/>
    <property type="evidence" value="ECO:0007669"/>
    <property type="project" value="TreeGrafter"/>
</dbReference>
<dbReference type="AlphaFoldDB" id="A0A9E2NJI7"/>
<keyword evidence="9" id="KW-0808">Transferase</keyword>
<organism evidence="9 10">
    <name type="scientific">Candidatus Cellulosilyticum pullistercoris</name>
    <dbReference type="NCBI Taxonomy" id="2838521"/>
    <lineage>
        <taxon>Bacteria</taxon>
        <taxon>Bacillati</taxon>
        <taxon>Bacillota</taxon>
        <taxon>Clostridia</taxon>
        <taxon>Lachnospirales</taxon>
        <taxon>Cellulosilyticaceae</taxon>
        <taxon>Cellulosilyticum</taxon>
    </lineage>
</organism>
<keyword evidence="4 7" id="KW-0812">Transmembrane</keyword>
<evidence type="ECO:0000256" key="3">
    <source>
        <dbReference type="ARBA" id="ARBA00022475"/>
    </source>
</evidence>
<feature type="transmembrane region" description="Helical" evidence="7">
    <location>
        <begin position="259"/>
        <end position="276"/>
    </location>
</feature>
<name>A0A9E2NJI7_9FIRM</name>
<dbReference type="InterPro" id="IPR002656">
    <property type="entry name" value="Acyl_transf_3_dom"/>
</dbReference>
<keyword evidence="3" id="KW-1003">Cell membrane</keyword>
<feature type="transmembrane region" description="Helical" evidence="7">
    <location>
        <begin position="37"/>
        <end position="67"/>
    </location>
</feature>
<feature type="domain" description="Acyltransferase 3" evidence="8">
    <location>
        <begin position="6"/>
        <end position="338"/>
    </location>
</feature>
<sequence>MEKNREIGLLRGIAMCAVVGIHTFSICVSNVTSGKSAWAYLIFHSMLQFAVPCFIFISSILLSYTLYGKPLQLKKFYSKKFIRIVIPYILWTLFYLVFKLVFRQLTFLDLASWQNWWLWLGLGKAYTHLYYMSVILQLYLFTPILLGFTKLVQRIFKKFDLIAIVIIAISLQVGIYFLNRYFIYQYFKYQATMMIWYLYIILLGIWIGFNYERFKEGLKKYAVIVWGIFGVNAIIYIRYVICLKKSIKINTAWYQCNWFAYALFATLCLLWICLMLKEKNVHNKVTKAIEVVGDYSFGIYLMHPVITFVLRKIIHISQPFILLVVILISYVAMMLMCIGIIKVLKLNKWTSIIVGEYKLWQKANSSKYKDQMAIESRA</sequence>
<dbReference type="Pfam" id="PF01757">
    <property type="entry name" value="Acyl_transf_3"/>
    <property type="match status" value="1"/>
</dbReference>
<proteinExistence type="inferred from homology"/>
<dbReference type="PANTHER" id="PTHR40074:SF2">
    <property type="entry name" value="O-ACETYLTRANSFERASE WECH"/>
    <property type="match status" value="1"/>
</dbReference>
<dbReference type="GO" id="GO:0005886">
    <property type="term" value="C:plasma membrane"/>
    <property type="evidence" value="ECO:0007669"/>
    <property type="project" value="UniProtKB-SubCell"/>
</dbReference>
<evidence type="ECO:0000256" key="7">
    <source>
        <dbReference type="SAM" id="Phobius"/>
    </source>
</evidence>
<evidence type="ECO:0000256" key="5">
    <source>
        <dbReference type="ARBA" id="ARBA00022989"/>
    </source>
</evidence>
<feature type="transmembrane region" description="Helical" evidence="7">
    <location>
        <begin position="297"/>
        <end position="314"/>
    </location>
</feature>
<gene>
    <name evidence="9" type="ORF">H9872_00020</name>
</gene>
<evidence type="ECO:0000259" key="8">
    <source>
        <dbReference type="Pfam" id="PF01757"/>
    </source>
</evidence>
<feature type="transmembrane region" description="Helical" evidence="7">
    <location>
        <begin position="161"/>
        <end position="183"/>
    </location>
</feature>
<feature type="transmembrane region" description="Helical" evidence="7">
    <location>
        <begin position="12"/>
        <end position="31"/>
    </location>
</feature>
<dbReference type="EMBL" id="JAHLFQ010000001">
    <property type="protein sequence ID" value="MBU3803135.1"/>
    <property type="molecule type" value="Genomic_DNA"/>
</dbReference>
<dbReference type="Proteomes" id="UP000824229">
    <property type="component" value="Unassembled WGS sequence"/>
</dbReference>
<comment type="similarity">
    <text evidence="2">Belongs to the acyltransferase 3 family.</text>
</comment>
<comment type="caution">
    <text evidence="9">The sequence shown here is derived from an EMBL/GenBank/DDBJ whole genome shotgun (WGS) entry which is preliminary data.</text>
</comment>
<feature type="transmembrane region" description="Helical" evidence="7">
    <location>
        <begin position="189"/>
        <end position="209"/>
    </location>
</feature>
<protein>
    <submittedName>
        <fullName evidence="9">Acyltransferase</fullName>
    </submittedName>
</protein>
<comment type="subcellular location">
    <subcellularLocation>
        <location evidence="1">Cell membrane</location>
        <topology evidence="1">Multi-pass membrane protein</topology>
    </subcellularLocation>
</comment>
<feature type="transmembrane region" description="Helical" evidence="7">
    <location>
        <begin position="88"/>
        <end position="108"/>
    </location>
</feature>
<dbReference type="GO" id="GO:0016413">
    <property type="term" value="F:O-acetyltransferase activity"/>
    <property type="evidence" value="ECO:0007669"/>
    <property type="project" value="TreeGrafter"/>
</dbReference>
<reference evidence="9" key="2">
    <citation type="submission" date="2021-04" db="EMBL/GenBank/DDBJ databases">
        <authorList>
            <person name="Gilroy R."/>
        </authorList>
    </citation>
    <scope>NUCLEOTIDE SEQUENCE</scope>
    <source>
        <strain evidence="9">B5-657</strain>
    </source>
</reference>